<evidence type="ECO:0000313" key="2">
    <source>
        <dbReference type="EMBL" id="GEQ20112.1"/>
    </source>
</evidence>
<dbReference type="RefSeq" id="WP_146867950.1">
    <property type="nucleotide sequence ID" value="NZ_BKBC01000005.1"/>
</dbReference>
<gene>
    <name evidence="2" type="ORF">CBU02nite_06180</name>
</gene>
<evidence type="ECO:0000313" key="3">
    <source>
        <dbReference type="Proteomes" id="UP000321089"/>
    </source>
</evidence>
<sequence length="226" mass="25915">MSNNGYSECGCEAYITNNEHTKSKWDELVEQFKENRFFINKDLDIFVHFISGLPTVHIDEKNIFYRARKGIYTDKKDLDAPPVDKCNSGRLNPKGIQYLYVADSEDTSVSEVRPWIGSKITIVEISPNKKLKIIDFTCDDATNEGNNYRRIINENFSKPVLPEKSDVDYLPTQAIAEYIKKQGYDGIKYSSSIYKNGYNVVIFNANNMKVLAIKKTAIINNVTYSY</sequence>
<feature type="domain" description="RES" evidence="1">
    <location>
        <begin position="77"/>
        <end position="214"/>
    </location>
</feature>
<dbReference type="SMART" id="SM00953">
    <property type="entry name" value="RES"/>
    <property type="match status" value="1"/>
</dbReference>
<organism evidence="2 3">
    <name type="scientific">Clostridium butyricum</name>
    <dbReference type="NCBI Taxonomy" id="1492"/>
    <lineage>
        <taxon>Bacteria</taxon>
        <taxon>Bacillati</taxon>
        <taxon>Bacillota</taxon>
        <taxon>Clostridia</taxon>
        <taxon>Eubacteriales</taxon>
        <taxon>Clostridiaceae</taxon>
        <taxon>Clostridium</taxon>
    </lineage>
</organism>
<evidence type="ECO:0000259" key="1">
    <source>
        <dbReference type="SMART" id="SM00953"/>
    </source>
</evidence>
<dbReference type="EMBL" id="BKBC01000005">
    <property type="protein sequence ID" value="GEQ20112.1"/>
    <property type="molecule type" value="Genomic_DNA"/>
</dbReference>
<proteinExistence type="predicted"/>
<name>A0A512TIN9_CLOBU</name>
<dbReference type="Pfam" id="PF08808">
    <property type="entry name" value="RES"/>
    <property type="match status" value="1"/>
</dbReference>
<accession>A0A512TIN9</accession>
<dbReference type="AlphaFoldDB" id="A0A512TIN9"/>
<dbReference type="InterPro" id="IPR014914">
    <property type="entry name" value="RES_dom"/>
</dbReference>
<comment type="caution">
    <text evidence="2">The sequence shown here is derived from an EMBL/GenBank/DDBJ whole genome shotgun (WGS) entry which is preliminary data.</text>
</comment>
<protein>
    <recommendedName>
        <fullName evidence="1">RES domain-containing protein</fullName>
    </recommendedName>
</protein>
<reference evidence="2 3" key="1">
    <citation type="submission" date="2019-07" db="EMBL/GenBank/DDBJ databases">
        <title>Whole genome shotgun sequence of Clostridium butyricum NBRC 3858.</title>
        <authorList>
            <person name="Hosoyama A."/>
            <person name="Uohara A."/>
            <person name="Ohji S."/>
            <person name="Ichikawa N."/>
        </authorList>
    </citation>
    <scope>NUCLEOTIDE SEQUENCE [LARGE SCALE GENOMIC DNA]</scope>
    <source>
        <strain evidence="2 3">NBRC 3858</strain>
    </source>
</reference>
<dbReference type="Proteomes" id="UP000321089">
    <property type="component" value="Unassembled WGS sequence"/>
</dbReference>